<dbReference type="Gene3D" id="3.40.50.2300">
    <property type="match status" value="1"/>
</dbReference>
<dbReference type="SUPFAM" id="SSF101690">
    <property type="entry name" value="PAZ domain"/>
    <property type="match status" value="1"/>
</dbReference>
<dbReference type="Proteomes" id="UP000800096">
    <property type="component" value="Unassembled WGS sequence"/>
</dbReference>
<name>A0A6A5QUX7_AMPQU</name>
<dbReference type="InterPro" id="IPR036085">
    <property type="entry name" value="PAZ_dom_sf"/>
</dbReference>
<feature type="domain" description="Piwi" evidence="2">
    <location>
        <begin position="578"/>
        <end position="872"/>
    </location>
</feature>
<dbReference type="Gene3D" id="3.30.420.10">
    <property type="entry name" value="Ribonuclease H-like superfamily/Ribonuclease H"/>
    <property type="match status" value="1"/>
</dbReference>
<dbReference type="Gene3D" id="2.170.260.10">
    <property type="entry name" value="paz domain"/>
    <property type="match status" value="1"/>
</dbReference>
<proteinExistence type="predicted"/>
<sequence length="975" mass="108879">MCLEVTHVFTAFNPPTQQFSTMSLNPAETLAVDGSPLQMDRPLAPPRPDPRPSNKVDSSVFQTIRESLQGSNSEAEFPLRIALAPSNTSVYTNHFAIKLDPKTPLYEYKISGLPPKIAKRTSRILVLDAIDKTPFLRDNQNKFATDYNRLISWVKIPDLGAILVQSVDWKPQIAITLDWVGQVDTELMQKYSEGKVEPTKEVEMQIKLVSNALNMIVSTVLGKGSFSLKANKFFVTGGHNDLGPSLCAIRGYYYSILPAMGQILLRLNGCTSAFYKPILVSDFLNDDRTFGDEQQRLSQLQGLRVQLMYDPVYNGKVPRSKAATIEARIKTIAGHGRQVSQENFLLKGKDGQPEVSTTVQAHFEKTYNVKAQNSSMPAINCGTTDRPKWYLPEKLQILPYQLYKKLVPEHLTSAMLAVALHHPTATRALIEHEGLVKLGLAAGKGLTPFSACPAIQIDSRMLQIPATTLPYPRPVYSNGTVDMRASNWNLANRKLLQTNRKANFKIFIIAVPRNGRRSVFTDPQFIDSTWGGFQQAMQSTYGTAKIQSVGQVLSYDFEKNPGAPIQCMNMAKAKGANFVMLFLEAKSTFAYSAFKELADRKFGMHSSCIVGDNPRRFSHQYWGNIALKINLKAGGINHTVTGIETIMKDTLVLGADVTHPQSNSVPGTPSIAAVVGSVTSNGGKFLGSMRLQPRITACEEIQDLESMVLDRLKAWFLNNGRALPKNIIYYRDGVSDSQYSQIKDGELPQIRKAFLAAGNMAGLKQAPKFKLTAWVVAKRHNVKMFAMPNDADPRNGNCRPGTMVDTAITSPYFKDYYLQSHSGIKGTAKSAHYFPLTHKLCYVYVRATMGVSYASPAYYADRLCDRGRCYIRDFLAPGPNSPRNNEAKDMKKKLKKEARTAREAKYKSRRTLKVIDGRSITVRSDEEVEQEKKDELDVEEKVKAEVFRKAKSTFYGGEIERDPWHSNIADTMFWM</sequence>
<dbReference type="CDD" id="cd04657">
    <property type="entry name" value="Piwi_ago-like"/>
    <property type="match status" value="1"/>
</dbReference>
<dbReference type="AlphaFoldDB" id="A0A6A5QUX7"/>
<dbReference type="SMART" id="SM00950">
    <property type="entry name" value="Piwi"/>
    <property type="match status" value="1"/>
</dbReference>
<organism evidence="3 4">
    <name type="scientific">Ampelomyces quisqualis</name>
    <name type="common">Powdery mildew agent</name>
    <dbReference type="NCBI Taxonomy" id="50730"/>
    <lineage>
        <taxon>Eukaryota</taxon>
        <taxon>Fungi</taxon>
        <taxon>Dikarya</taxon>
        <taxon>Ascomycota</taxon>
        <taxon>Pezizomycotina</taxon>
        <taxon>Dothideomycetes</taxon>
        <taxon>Pleosporomycetidae</taxon>
        <taxon>Pleosporales</taxon>
        <taxon>Pleosporineae</taxon>
        <taxon>Phaeosphaeriaceae</taxon>
        <taxon>Ampelomyces</taxon>
    </lineage>
</organism>
<dbReference type="GO" id="GO:0003676">
    <property type="term" value="F:nucleic acid binding"/>
    <property type="evidence" value="ECO:0007669"/>
    <property type="project" value="InterPro"/>
</dbReference>
<accession>A0A6A5QUX7</accession>
<dbReference type="PROSITE" id="PS50822">
    <property type="entry name" value="PIWI"/>
    <property type="match status" value="1"/>
</dbReference>
<evidence type="ECO:0000313" key="4">
    <source>
        <dbReference type="Proteomes" id="UP000800096"/>
    </source>
</evidence>
<dbReference type="SMART" id="SM01163">
    <property type="entry name" value="DUF1785"/>
    <property type="match status" value="1"/>
</dbReference>
<evidence type="ECO:0000313" key="3">
    <source>
        <dbReference type="EMBL" id="KAF1918354.1"/>
    </source>
</evidence>
<reference evidence="3" key="1">
    <citation type="journal article" date="2020" name="Stud. Mycol.">
        <title>101 Dothideomycetes genomes: a test case for predicting lifestyles and emergence of pathogens.</title>
        <authorList>
            <person name="Haridas S."/>
            <person name="Albert R."/>
            <person name="Binder M."/>
            <person name="Bloem J."/>
            <person name="Labutti K."/>
            <person name="Salamov A."/>
            <person name="Andreopoulos B."/>
            <person name="Baker S."/>
            <person name="Barry K."/>
            <person name="Bills G."/>
            <person name="Bluhm B."/>
            <person name="Cannon C."/>
            <person name="Castanera R."/>
            <person name="Culley D."/>
            <person name="Daum C."/>
            <person name="Ezra D."/>
            <person name="Gonzalez J."/>
            <person name="Henrissat B."/>
            <person name="Kuo A."/>
            <person name="Liang C."/>
            <person name="Lipzen A."/>
            <person name="Lutzoni F."/>
            <person name="Magnuson J."/>
            <person name="Mondo S."/>
            <person name="Nolan M."/>
            <person name="Ohm R."/>
            <person name="Pangilinan J."/>
            <person name="Park H.-J."/>
            <person name="Ramirez L."/>
            <person name="Alfaro M."/>
            <person name="Sun H."/>
            <person name="Tritt A."/>
            <person name="Yoshinaga Y."/>
            <person name="Zwiers L.-H."/>
            <person name="Turgeon B."/>
            <person name="Goodwin S."/>
            <person name="Spatafora J."/>
            <person name="Crous P."/>
            <person name="Grigoriev I."/>
        </authorList>
    </citation>
    <scope>NUCLEOTIDE SEQUENCE</scope>
    <source>
        <strain evidence="3">HMLAC05119</strain>
    </source>
</reference>
<dbReference type="PANTHER" id="PTHR22891">
    <property type="entry name" value="EUKARYOTIC TRANSLATION INITIATION FACTOR 2C"/>
    <property type="match status" value="1"/>
</dbReference>
<dbReference type="InterPro" id="IPR045246">
    <property type="entry name" value="Piwi_ago-like"/>
</dbReference>
<gene>
    <name evidence="3" type="ORF">BDU57DRAFT_446330</name>
</gene>
<feature type="region of interest" description="Disordered" evidence="1">
    <location>
        <begin position="36"/>
        <end position="57"/>
    </location>
</feature>
<dbReference type="InterPro" id="IPR003165">
    <property type="entry name" value="Piwi"/>
</dbReference>
<dbReference type="EMBL" id="ML979134">
    <property type="protein sequence ID" value="KAF1918354.1"/>
    <property type="molecule type" value="Genomic_DNA"/>
</dbReference>
<evidence type="ECO:0000256" key="1">
    <source>
        <dbReference type="SAM" id="MobiDB-lite"/>
    </source>
</evidence>
<dbReference type="InterPro" id="IPR014811">
    <property type="entry name" value="ArgoL1"/>
</dbReference>
<dbReference type="SUPFAM" id="SSF53098">
    <property type="entry name" value="Ribonuclease H-like"/>
    <property type="match status" value="1"/>
</dbReference>
<keyword evidence="4" id="KW-1185">Reference proteome</keyword>
<dbReference type="Pfam" id="PF08699">
    <property type="entry name" value="ArgoL1"/>
    <property type="match status" value="1"/>
</dbReference>
<dbReference type="InterPro" id="IPR012337">
    <property type="entry name" value="RNaseH-like_sf"/>
</dbReference>
<dbReference type="InterPro" id="IPR036397">
    <property type="entry name" value="RNaseH_sf"/>
</dbReference>
<dbReference type="Pfam" id="PF02171">
    <property type="entry name" value="Piwi"/>
    <property type="match status" value="1"/>
</dbReference>
<evidence type="ECO:0000259" key="2">
    <source>
        <dbReference type="PROSITE" id="PS50822"/>
    </source>
</evidence>
<protein>
    <submittedName>
        <fullName evidence="3">Ribonuclease H-like domain-containing protein</fullName>
    </submittedName>
</protein>
<dbReference type="OrthoDB" id="10252740at2759"/>